<feature type="transmembrane region" description="Helical" evidence="6">
    <location>
        <begin position="295"/>
        <end position="317"/>
    </location>
</feature>
<feature type="transmembrane region" description="Helical" evidence="6">
    <location>
        <begin position="486"/>
        <end position="510"/>
    </location>
</feature>
<feature type="transmembrane region" description="Helical" evidence="6">
    <location>
        <begin position="118"/>
        <end position="139"/>
    </location>
</feature>
<evidence type="ECO:0000256" key="6">
    <source>
        <dbReference type="RuleBase" id="RU004914"/>
    </source>
</evidence>
<proteinExistence type="inferred from homology"/>
<dbReference type="InterPro" id="IPR002528">
    <property type="entry name" value="MATE_fam"/>
</dbReference>
<dbReference type="Ensembl" id="ENSOSIT00000038157.1">
    <property type="protein sequence ID" value="ENSOSIP00000036198.1"/>
    <property type="gene ID" value="ENSOSIG00000017990.1"/>
</dbReference>
<feature type="transmembrane region" description="Helical" evidence="6">
    <location>
        <begin position="368"/>
        <end position="392"/>
    </location>
</feature>
<accession>A0A8C7YZB8</accession>
<feature type="transmembrane region" description="Helical" evidence="6">
    <location>
        <begin position="404"/>
        <end position="422"/>
    </location>
</feature>
<organism evidence="7 8">
    <name type="scientific">Oryzias sinensis</name>
    <name type="common">Chinese medaka</name>
    <dbReference type="NCBI Taxonomy" id="183150"/>
    <lineage>
        <taxon>Eukaryota</taxon>
        <taxon>Metazoa</taxon>
        <taxon>Chordata</taxon>
        <taxon>Craniata</taxon>
        <taxon>Vertebrata</taxon>
        <taxon>Euteleostomi</taxon>
        <taxon>Actinopterygii</taxon>
        <taxon>Neopterygii</taxon>
        <taxon>Teleostei</taxon>
        <taxon>Neoteleostei</taxon>
        <taxon>Acanthomorphata</taxon>
        <taxon>Ovalentaria</taxon>
        <taxon>Atherinomorphae</taxon>
        <taxon>Beloniformes</taxon>
        <taxon>Adrianichthyidae</taxon>
        <taxon>Oryziinae</taxon>
        <taxon>Oryzias</taxon>
    </lineage>
</organism>
<feature type="transmembrane region" description="Helical" evidence="6">
    <location>
        <begin position="329"/>
        <end position="356"/>
    </location>
</feature>
<feature type="transmembrane region" description="Helical" evidence="6">
    <location>
        <begin position="215"/>
        <end position="235"/>
    </location>
</feature>
<feature type="transmembrane region" description="Helical" evidence="6">
    <location>
        <begin position="188"/>
        <end position="209"/>
    </location>
</feature>
<reference evidence="7" key="2">
    <citation type="submission" date="2025-09" db="UniProtKB">
        <authorList>
            <consortium name="Ensembl"/>
        </authorList>
    </citation>
    <scope>IDENTIFICATION</scope>
</reference>
<keyword evidence="3 6" id="KW-0812">Transmembrane</keyword>
<evidence type="ECO:0000313" key="7">
    <source>
        <dbReference type="Ensembl" id="ENSOSIP00000036198.1"/>
    </source>
</evidence>
<evidence type="ECO:0000256" key="2">
    <source>
        <dbReference type="ARBA" id="ARBA00010199"/>
    </source>
</evidence>
<feature type="transmembrane region" description="Helical" evidence="6">
    <location>
        <begin position="151"/>
        <end position="168"/>
    </location>
</feature>
<dbReference type="Proteomes" id="UP000694383">
    <property type="component" value="Unplaced"/>
</dbReference>
<dbReference type="NCBIfam" id="TIGR00797">
    <property type="entry name" value="matE"/>
    <property type="match status" value="1"/>
</dbReference>
<feature type="transmembrane region" description="Helical" evidence="6">
    <location>
        <begin position="428"/>
        <end position="449"/>
    </location>
</feature>
<reference evidence="7" key="1">
    <citation type="submission" date="2025-08" db="UniProtKB">
        <authorList>
            <consortium name="Ensembl"/>
        </authorList>
    </citation>
    <scope>IDENTIFICATION</scope>
</reference>
<evidence type="ECO:0000256" key="3">
    <source>
        <dbReference type="ARBA" id="ARBA00022692"/>
    </source>
</evidence>
<dbReference type="GO" id="GO:0016020">
    <property type="term" value="C:membrane"/>
    <property type="evidence" value="ECO:0007669"/>
    <property type="project" value="UniProtKB-SubCell"/>
</dbReference>
<dbReference type="GO" id="GO:0042910">
    <property type="term" value="F:xenobiotic transmembrane transporter activity"/>
    <property type="evidence" value="ECO:0007669"/>
    <property type="project" value="InterPro"/>
</dbReference>
<comment type="similarity">
    <text evidence="2 6">Belongs to the multi antimicrobial extrusion (MATE) (TC 2.A.66.1) family.</text>
</comment>
<dbReference type="PANTHER" id="PTHR11206">
    <property type="entry name" value="MULTIDRUG RESISTANCE PROTEIN"/>
    <property type="match status" value="1"/>
</dbReference>
<evidence type="ECO:0000313" key="8">
    <source>
        <dbReference type="Proteomes" id="UP000694383"/>
    </source>
</evidence>
<feature type="transmembrane region" description="Helical" evidence="6">
    <location>
        <begin position="77"/>
        <end position="98"/>
    </location>
</feature>
<comment type="subcellular location">
    <subcellularLocation>
        <location evidence="1">Membrane</location>
        <topology evidence="1">Multi-pass membrane protein</topology>
    </subcellularLocation>
</comment>
<feature type="transmembrane region" description="Helical" evidence="6">
    <location>
        <begin position="44"/>
        <end position="65"/>
    </location>
</feature>
<dbReference type="GO" id="GO:0015297">
    <property type="term" value="F:antiporter activity"/>
    <property type="evidence" value="ECO:0007669"/>
    <property type="project" value="InterPro"/>
</dbReference>
<keyword evidence="5 6" id="KW-0472">Membrane</keyword>
<dbReference type="GO" id="GO:1990961">
    <property type="term" value="P:xenobiotic detoxification by transmembrane export across the plasma membrane"/>
    <property type="evidence" value="ECO:0007669"/>
    <property type="project" value="InterPro"/>
</dbReference>
<name>A0A8C7YZB8_9TELE</name>
<dbReference type="CDD" id="cd13132">
    <property type="entry name" value="MATE_eukaryotic"/>
    <property type="match status" value="1"/>
</dbReference>
<dbReference type="GeneTree" id="ENSGT00940000163922"/>
<evidence type="ECO:0000256" key="4">
    <source>
        <dbReference type="ARBA" id="ARBA00022989"/>
    </source>
</evidence>
<dbReference type="Pfam" id="PF01554">
    <property type="entry name" value="MatE"/>
    <property type="match status" value="2"/>
</dbReference>
<evidence type="ECO:0000256" key="5">
    <source>
        <dbReference type="ARBA" id="ARBA00023136"/>
    </source>
</evidence>
<dbReference type="InterPro" id="IPR045069">
    <property type="entry name" value="MATE_euk"/>
</dbReference>
<dbReference type="AlphaFoldDB" id="A0A8C7YZB8"/>
<sequence>SILAAADMEGPSDRLFRCRWVRNKVPVAHREELYHILRMTGPLLLARILHYLLPFVVTMFCGRLGNNVMAGYGLASATLNVTSAATGFGLALACDTLVSQTFGGRNLLRVGIILQRGIIILLLFCLPCWGLLINAQAVLLCLGQDPVVARIAQVYITAYLPAVPAMYLHHLQVSYLQNQGIIMPQMYAAALANIANVATNYIFIYWLQLGVVGSAAANTLSQVYICVFLFGYIWWKKLHATTWGGWSVESLQEWGSYMKLAIPSTLMTCFEWWVYEFGGFFAGMLSEEELAAQHAVIMFPLGIQAAACARVGNALGAGDTARAILSSKISLALAGCFAIVEGIVLGSTKTVIGFIFTSDERIVGLVSHLINAYCFLQFFDGLVCVCTGIFLGTGKQKIPAVAHLIGYYCIGLPLCVTLMFVAKLRVLGFWIGLLICVILQSTFYIVVIFKLTNDMTTENNDGKLEEPERHVVLKQRRDNLSTSQLILRRGITVIAALGLLGVGIIVHFLVPLPETQFAKANTTEGWINTTYAPSQYFSTVQ</sequence>
<protein>
    <recommendedName>
        <fullName evidence="6">Multidrug and toxin extrusion protein</fullName>
    </recommendedName>
</protein>
<keyword evidence="8" id="KW-1185">Reference proteome</keyword>
<evidence type="ECO:0000256" key="1">
    <source>
        <dbReference type="ARBA" id="ARBA00004141"/>
    </source>
</evidence>
<keyword evidence="4 6" id="KW-1133">Transmembrane helix</keyword>